<protein>
    <submittedName>
        <fullName evidence="2">Transmembrane domain-containing protein</fullName>
    </submittedName>
</protein>
<evidence type="ECO:0000313" key="2">
    <source>
        <dbReference type="EMBL" id="SPN78999.1"/>
    </source>
</evidence>
<evidence type="ECO:0000313" key="3">
    <source>
        <dbReference type="Proteomes" id="UP000273054"/>
    </source>
</evidence>
<reference evidence="2" key="1">
    <citation type="submission" date="2018-03" db="EMBL/GenBank/DDBJ databases">
        <authorList>
            <consortium name="Urmite Genomes"/>
        </authorList>
    </citation>
    <scope>NUCLEOTIDE SEQUENCE [LARGE SCALE GENOMIC DNA]</scope>
    <source>
        <strain evidence="2">IHUMI-27.7</strain>
    </source>
</reference>
<organism evidence="2">
    <name type="scientific">Brazilian cedratvirus IHUMI</name>
    <dbReference type="NCBI Taxonomy" id="2126980"/>
    <lineage>
        <taxon>Viruses</taxon>
        <taxon>Pithoviruses</taxon>
        <taxon>Orthocedratvirinae</taxon>
        <taxon>Alphacedratvirus</taxon>
        <taxon>Alphacedratvirus brasiliense</taxon>
    </lineage>
</organism>
<evidence type="ECO:0000256" key="1">
    <source>
        <dbReference type="SAM" id="Phobius"/>
    </source>
</evidence>
<keyword evidence="3" id="KW-1185">Reference proteome</keyword>
<dbReference type="EMBL" id="LT994651">
    <property type="protein sequence ID" value="SPN78999.1"/>
    <property type="molecule type" value="Genomic_DNA"/>
</dbReference>
<dbReference type="Proteomes" id="UP000273054">
    <property type="component" value="Segment"/>
</dbReference>
<feature type="transmembrane region" description="Helical" evidence="1">
    <location>
        <begin position="41"/>
        <end position="65"/>
    </location>
</feature>
<feature type="transmembrane region" description="Helical" evidence="1">
    <location>
        <begin position="7"/>
        <end position="29"/>
    </location>
</feature>
<name>A0A2R8FDC3_9VIRU</name>
<accession>A0A2R8FDC3</accession>
<gene>
    <name evidence="2" type="ORF">BRZCDTV_104</name>
</gene>
<keyword evidence="1" id="KW-0472">Membrane</keyword>
<keyword evidence="1 2" id="KW-0812">Transmembrane</keyword>
<proteinExistence type="predicted"/>
<sequence>MSEEALKLCFAGIGALGALAGIGISSLFIGNDPSSTASYGLIGGILGAMTAYGLCFVGGVVWFVMEVLR</sequence>
<keyword evidence="1" id="KW-1133">Transmembrane helix</keyword>